<evidence type="ECO:0000313" key="5">
    <source>
        <dbReference type="EMBL" id="KAF7281707.1"/>
    </source>
</evidence>
<evidence type="ECO:0000256" key="2">
    <source>
        <dbReference type="ARBA" id="ARBA00022989"/>
    </source>
</evidence>
<keyword evidence="1 4" id="KW-0812">Transmembrane</keyword>
<dbReference type="Proteomes" id="UP000625711">
    <property type="component" value="Unassembled WGS sequence"/>
</dbReference>
<evidence type="ECO:0000256" key="4">
    <source>
        <dbReference type="RuleBase" id="RU367022"/>
    </source>
</evidence>
<keyword evidence="2 4" id="KW-1133">Transmembrane helix</keyword>
<dbReference type="EMBL" id="JAACXV010000229">
    <property type="protein sequence ID" value="KAF7281707.1"/>
    <property type="molecule type" value="Genomic_DNA"/>
</dbReference>
<name>A0A834IMF6_RHYFE</name>
<protein>
    <recommendedName>
        <fullName evidence="4">Copper transport protein</fullName>
    </recommendedName>
</protein>
<keyword evidence="6" id="KW-1185">Reference proteome</keyword>
<keyword evidence="4" id="KW-0186">Copper</keyword>
<gene>
    <name evidence="5" type="ORF">GWI33_004425</name>
</gene>
<comment type="similarity">
    <text evidence="4">Belongs to the copper transporter (Ctr) (TC 1.A.56) family. SLC31A subfamily.</text>
</comment>
<dbReference type="GO" id="GO:0005375">
    <property type="term" value="F:copper ion transmembrane transporter activity"/>
    <property type="evidence" value="ECO:0007669"/>
    <property type="project" value="UniProtKB-UniRule"/>
</dbReference>
<feature type="transmembrane region" description="Helical" evidence="4">
    <location>
        <begin position="94"/>
        <end position="111"/>
    </location>
</feature>
<dbReference type="PANTHER" id="PTHR12483:SF115">
    <property type="entry name" value="COPPER TRANSPORT PROTEIN"/>
    <property type="match status" value="1"/>
</dbReference>
<evidence type="ECO:0000313" key="6">
    <source>
        <dbReference type="Proteomes" id="UP000625711"/>
    </source>
</evidence>
<feature type="transmembrane region" description="Helical" evidence="4">
    <location>
        <begin position="37"/>
        <end position="57"/>
    </location>
</feature>
<accession>A0A834IMF6</accession>
<keyword evidence="3 4" id="KW-0472">Membrane</keyword>
<proteinExistence type="inferred from homology"/>
<keyword evidence="4" id="KW-0187">Copper transport</keyword>
<keyword evidence="4" id="KW-0406">Ion transport</keyword>
<dbReference type="Pfam" id="PF04145">
    <property type="entry name" value="Ctr"/>
    <property type="match status" value="1"/>
</dbReference>
<dbReference type="GO" id="GO:0016020">
    <property type="term" value="C:membrane"/>
    <property type="evidence" value="ECO:0007669"/>
    <property type="project" value="UniProtKB-SubCell"/>
</dbReference>
<evidence type="ECO:0000256" key="3">
    <source>
        <dbReference type="ARBA" id="ARBA00023136"/>
    </source>
</evidence>
<evidence type="ECO:0000256" key="1">
    <source>
        <dbReference type="ARBA" id="ARBA00022692"/>
    </source>
</evidence>
<dbReference type="PANTHER" id="PTHR12483">
    <property type="entry name" value="SOLUTE CARRIER FAMILY 31 COPPER TRANSPORTERS"/>
    <property type="match status" value="1"/>
</dbReference>
<organism evidence="5 6">
    <name type="scientific">Rhynchophorus ferrugineus</name>
    <name type="common">Red palm weevil</name>
    <name type="synonym">Curculio ferrugineus</name>
    <dbReference type="NCBI Taxonomy" id="354439"/>
    <lineage>
        <taxon>Eukaryota</taxon>
        <taxon>Metazoa</taxon>
        <taxon>Ecdysozoa</taxon>
        <taxon>Arthropoda</taxon>
        <taxon>Hexapoda</taxon>
        <taxon>Insecta</taxon>
        <taxon>Pterygota</taxon>
        <taxon>Neoptera</taxon>
        <taxon>Endopterygota</taxon>
        <taxon>Coleoptera</taxon>
        <taxon>Polyphaga</taxon>
        <taxon>Cucujiformia</taxon>
        <taxon>Curculionidae</taxon>
        <taxon>Dryophthorinae</taxon>
        <taxon>Rhynchophorus</taxon>
    </lineage>
</organism>
<dbReference type="InterPro" id="IPR007274">
    <property type="entry name" value="Cop_transporter"/>
</dbReference>
<keyword evidence="4" id="KW-0813">Transport</keyword>
<dbReference type="OrthoDB" id="161814at2759"/>
<sequence>MDHNSHSDSDGSSMMTMAFEFSKSCTVLFKWWKFQTVGGLIGSMVIIFILAFAYEALKFYREYLRQRTESIRDGNRGAGEARFTKVTILSKSHLIQTFLQAIQVIVSYLLMLIFMTYNAWLCIAIVLGLVFGYFVFGWNTISSNVNDDHCS</sequence>
<comment type="subcellular location">
    <subcellularLocation>
        <location evidence="4">Membrane</location>
        <topology evidence="4">Multi-pass membrane protein</topology>
    </subcellularLocation>
</comment>
<reference evidence="5" key="1">
    <citation type="submission" date="2020-08" db="EMBL/GenBank/DDBJ databases">
        <title>Genome sequencing and assembly of the red palm weevil Rhynchophorus ferrugineus.</title>
        <authorList>
            <person name="Dias G.B."/>
            <person name="Bergman C.M."/>
            <person name="Manee M."/>
        </authorList>
    </citation>
    <scope>NUCLEOTIDE SEQUENCE</scope>
    <source>
        <strain evidence="5">AA-2017</strain>
        <tissue evidence="5">Whole larva</tissue>
    </source>
</reference>
<comment type="caution">
    <text evidence="5">The sequence shown here is derived from an EMBL/GenBank/DDBJ whole genome shotgun (WGS) entry which is preliminary data.</text>
</comment>
<feature type="transmembrane region" description="Helical" evidence="4">
    <location>
        <begin position="117"/>
        <end position="136"/>
    </location>
</feature>
<dbReference type="AlphaFoldDB" id="A0A834IMF6"/>